<name>A0ABR1CGG7_NECAM</name>
<keyword evidence="2" id="KW-1185">Reference proteome</keyword>
<sequence>MLLCKIRSQQAVIVGIVANAKMVLEQQSDVLGKHATGDLSQEKGLMRALRGQLRRDRENESKEIVQRLLLCLESGEPQHFSELAAMQLDRMDFRIPGIPFLKPNRETEQRIARRLGLMSYAAIEQRREKHLKKFLDVRERLLEERNLKEVNSTTQSSRTTQIPSKERMAIVRNLLRNARENELRIYASLLADGNFARLAELEKIKNANNTLSGILRSKKLMKATLSSKDRKTFVYYESPRMNGSDASFRPGTVPEETTPLDAPQQFHYIVNNIDEAGSSAIFRISECDLNRQQQTSCGTYATCLEMIHDYEDACEQRYARDYIAHGIDDIEILRILNAASSTENGATVHKACLRSINKSEYATNLADAVRLKPKKIGHLVLLHDKALPHVAKLPLSQSKKPNLPNFVGKFYCTLLNLLSWPVIVMTIICSGP</sequence>
<dbReference type="EMBL" id="JAVFWL010000002">
    <property type="protein sequence ID" value="KAK6737542.1"/>
    <property type="molecule type" value="Genomic_DNA"/>
</dbReference>
<reference evidence="1 2" key="1">
    <citation type="submission" date="2023-08" db="EMBL/GenBank/DDBJ databases">
        <title>A Necator americanus chromosomal reference genome.</title>
        <authorList>
            <person name="Ilik V."/>
            <person name="Petrzelkova K.J."/>
            <person name="Pardy F."/>
            <person name="Fuh T."/>
            <person name="Niatou-Singa F.S."/>
            <person name="Gouil Q."/>
            <person name="Baker L."/>
            <person name="Ritchie M.E."/>
            <person name="Jex A.R."/>
            <person name="Gazzola D."/>
            <person name="Li H."/>
            <person name="Toshio Fujiwara R."/>
            <person name="Zhan B."/>
            <person name="Aroian R.V."/>
            <person name="Pafco B."/>
            <person name="Schwarz E.M."/>
        </authorList>
    </citation>
    <scope>NUCLEOTIDE SEQUENCE [LARGE SCALE GENOMIC DNA]</scope>
    <source>
        <strain evidence="1 2">Aroian</strain>
        <tissue evidence="1">Whole animal</tissue>
    </source>
</reference>
<proteinExistence type="predicted"/>
<organism evidence="1 2">
    <name type="scientific">Necator americanus</name>
    <name type="common">Human hookworm</name>
    <dbReference type="NCBI Taxonomy" id="51031"/>
    <lineage>
        <taxon>Eukaryota</taxon>
        <taxon>Metazoa</taxon>
        <taxon>Ecdysozoa</taxon>
        <taxon>Nematoda</taxon>
        <taxon>Chromadorea</taxon>
        <taxon>Rhabditida</taxon>
        <taxon>Rhabditina</taxon>
        <taxon>Rhabditomorpha</taxon>
        <taxon>Strongyloidea</taxon>
        <taxon>Ancylostomatidae</taxon>
        <taxon>Bunostominae</taxon>
        <taxon>Necator</taxon>
    </lineage>
</organism>
<comment type="caution">
    <text evidence="1">The sequence shown here is derived from an EMBL/GenBank/DDBJ whole genome shotgun (WGS) entry which is preliminary data.</text>
</comment>
<gene>
    <name evidence="1" type="primary">Necator_chrII.g7736</name>
    <name evidence="1" type="ORF">RB195_019942</name>
</gene>
<evidence type="ECO:0000313" key="1">
    <source>
        <dbReference type="EMBL" id="KAK6737542.1"/>
    </source>
</evidence>
<evidence type="ECO:0000313" key="2">
    <source>
        <dbReference type="Proteomes" id="UP001303046"/>
    </source>
</evidence>
<accession>A0ABR1CGG7</accession>
<protein>
    <submittedName>
        <fullName evidence="1">Uncharacterized protein</fullName>
    </submittedName>
</protein>
<dbReference type="Proteomes" id="UP001303046">
    <property type="component" value="Unassembled WGS sequence"/>
</dbReference>